<feature type="domain" description="AMP-binding enzyme C-terminal" evidence="6">
    <location>
        <begin position="461"/>
        <end position="537"/>
    </location>
</feature>
<gene>
    <name evidence="7" type="ORF">CINC_LOCUS2062</name>
</gene>
<comment type="similarity">
    <text evidence="2">Belongs to the ATP-dependent AMP-binding enzyme family.</text>
</comment>
<evidence type="ECO:0000256" key="4">
    <source>
        <dbReference type="ARBA" id="ARBA00023140"/>
    </source>
</evidence>
<keyword evidence="8" id="KW-1185">Reference proteome</keyword>
<dbReference type="Gene3D" id="3.30.300.30">
    <property type="match status" value="1"/>
</dbReference>
<dbReference type="EMBL" id="LR824015">
    <property type="protein sequence ID" value="CAH0583044.1"/>
    <property type="molecule type" value="Genomic_DNA"/>
</dbReference>
<dbReference type="SUPFAM" id="SSF56801">
    <property type="entry name" value="Acetyl-CoA synthetase-like"/>
    <property type="match status" value="1"/>
</dbReference>
<comment type="subcellular location">
    <subcellularLocation>
        <location evidence="1">Peroxisome</location>
    </subcellularLocation>
</comment>
<dbReference type="PROSITE" id="PS00455">
    <property type="entry name" value="AMP_BINDING"/>
    <property type="match status" value="1"/>
</dbReference>
<sequence length="548" mass="61607">MLANLRCDELSLQASVIRLSSRMMNDDFYVYGDQNVQVPAHLNFGKFILDRLRLKKDEIALELGETREKLTYKEFTQYAVNMSAALTKLGVGPGDIVAVGSEKRNEFVPTVLAIVFTGATYTPYDLKSGRAVLKHKISITQPKYFICSSFFWQTYSDILLSFDCIEKFITLDDGVDSVISIRTLVTNDVDINKFEPMQVQGQVDIAFILYSSGTTGMPKGVQLTHLNCILNSLPDDFSDESLQTAFLFGEWYHNYDTFMTYKFLALGRKIVYVNEAEPQTFLKSVQDCGVNIAFIVPSFVCYLSKAMEAEKYDLDSLKIIYSRSSPLHNKTIQRVKTRFPKLKNILQGYGMTEAGELTSESWGTKGCKAGSVGMASPGITLKVADPETRKTLGPNQTGEICLRGPVFMKGYIGVPPSKYLDEQGFFKTGDLGYYDDDKYFFIVERLKEILVYDGYKVAPLELETILQLHPGVREAGVVGKPAGVFGEEPTAFVVKQPGVEVTEKELIDYVATEVPPYMQLRGGVKFIQEMPRNPRGKLMRQHLREMLN</sequence>
<name>A0A9P0BKW6_CHRIL</name>
<dbReference type="InterPro" id="IPR042099">
    <property type="entry name" value="ANL_N_sf"/>
</dbReference>
<dbReference type="PANTHER" id="PTHR24096">
    <property type="entry name" value="LONG-CHAIN-FATTY-ACID--COA LIGASE"/>
    <property type="match status" value="1"/>
</dbReference>
<evidence type="ECO:0000256" key="2">
    <source>
        <dbReference type="ARBA" id="ARBA00006432"/>
    </source>
</evidence>
<dbReference type="AlphaFoldDB" id="A0A9P0BKW6"/>
<dbReference type="Pfam" id="PF00501">
    <property type="entry name" value="AMP-binding"/>
    <property type="match status" value="1"/>
</dbReference>
<dbReference type="GO" id="GO:0005777">
    <property type="term" value="C:peroxisome"/>
    <property type="evidence" value="ECO:0007669"/>
    <property type="project" value="UniProtKB-SubCell"/>
</dbReference>
<evidence type="ECO:0000259" key="6">
    <source>
        <dbReference type="Pfam" id="PF13193"/>
    </source>
</evidence>
<evidence type="ECO:0000256" key="1">
    <source>
        <dbReference type="ARBA" id="ARBA00004275"/>
    </source>
</evidence>
<evidence type="ECO:0000256" key="3">
    <source>
        <dbReference type="ARBA" id="ARBA00022598"/>
    </source>
</evidence>
<keyword evidence="4" id="KW-0576">Peroxisome</keyword>
<dbReference type="InterPro" id="IPR000873">
    <property type="entry name" value="AMP-dep_synth/lig_dom"/>
</dbReference>
<protein>
    <recommendedName>
        <fullName evidence="9">Luciferin 4-monooxygenase</fullName>
    </recommendedName>
</protein>
<evidence type="ECO:0000313" key="8">
    <source>
        <dbReference type="Proteomes" id="UP001154114"/>
    </source>
</evidence>
<dbReference type="Proteomes" id="UP001154114">
    <property type="component" value="Chromosome 12"/>
</dbReference>
<evidence type="ECO:0008006" key="9">
    <source>
        <dbReference type="Google" id="ProtNLM"/>
    </source>
</evidence>
<dbReference type="OrthoDB" id="10253869at2759"/>
<reference evidence="7" key="1">
    <citation type="submission" date="2021-12" db="EMBL/GenBank/DDBJ databases">
        <authorList>
            <person name="King R."/>
        </authorList>
    </citation>
    <scope>NUCLEOTIDE SEQUENCE</scope>
</reference>
<accession>A0A9P0BKW6</accession>
<dbReference type="PANTHER" id="PTHR24096:SF149">
    <property type="entry name" value="AMP-BINDING DOMAIN-CONTAINING PROTEIN-RELATED"/>
    <property type="match status" value="1"/>
</dbReference>
<feature type="domain" description="AMP-dependent synthetase/ligase" evidence="5">
    <location>
        <begin position="55"/>
        <end position="411"/>
    </location>
</feature>
<dbReference type="GO" id="GO:0016405">
    <property type="term" value="F:CoA-ligase activity"/>
    <property type="evidence" value="ECO:0007669"/>
    <property type="project" value="TreeGrafter"/>
</dbReference>
<organism evidence="7 8">
    <name type="scientific">Chrysodeixis includens</name>
    <name type="common">Soybean looper</name>
    <name type="synonym">Pseudoplusia includens</name>
    <dbReference type="NCBI Taxonomy" id="689277"/>
    <lineage>
        <taxon>Eukaryota</taxon>
        <taxon>Metazoa</taxon>
        <taxon>Ecdysozoa</taxon>
        <taxon>Arthropoda</taxon>
        <taxon>Hexapoda</taxon>
        <taxon>Insecta</taxon>
        <taxon>Pterygota</taxon>
        <taxon>Neoptera</taxon>
        <taxon>Endopterygota</taxon>
        <taxon>Lepidoptera</taxon>
        <taxon>Glossata</taxon>
        <taxon>Ditrysia</taxon>
        <taxon>Noctuoidea</taxon>
        <taxon>Noctuidae</taxon>
        <taxon>Plusiinae</taxon>
        <taxon>Chrysodeixis</taxon>
    </lineage>
</organism>
<evidence type="ECO:0000259" key="5">
    <source>
        <dbReference type="Pfam" id="PF00501"/>
    </source>
</evidence>
<dbReference type="InterPro" id="IPR025110">
    <property type="entry name" value="AMP-bd_C"/>
</dbReference>
<dbReference type="InterPro" id="IPR045851">
    <property type="entry name" value="AMP-bd_C_sf"/>
</dbReference>
<dbReference type="InterPro" id="IPR020845">
    <property type="entry name" value="AMP-binding_CS"/>
</dbReference>
<evidence type="ECO:0000313" key="7">
    <source>
        <dbReference type="EMBL" id="CAH0583044.1"/>
    </source>
</evidence>
<proteinExistence type="inferred from homology"/>
<keyword evidence="3" id="KW-0436">Ligase</keyword>
<dbReference type="Pfam" id="PF13193">
    <property type="entry name" value="AMP-binding_C"/>
    <property type="match status" value="1"/>
</dbReference>
<dbReference type="Gene3D" id="3.40.50.12780">
    <property type="entry name" value="N-terminal domain of ligase-like"/>
    <property type="match status" value="1"/>
</dbReference>